<dbReference type="EMBL" id="UIVS01000001">
    <property type="protein sequence ID" value="SVP90320.1"/>
    <property type="molecule type" value="Genomic_DNA"/>
</dbReference>
<dbReference type="Gene3D" id="3.40.960.10">
    <property type="entry name" value="VSR Endonuclease"/>
    <property type="match status" value="1"/>
</dbReference>
<evidence type="ECO:0000259" key="1">
    <source>
        <dbReference type="PROSITE" id="PS51286"/>
    </source>
</evidence>
<feature type="domain" description="RAP" evidence="1">
    <location>
        <begin position="499"/>
        <end position="571"/>
    </location>
</feature>
<dbReference type="Pfam" id="PF08373">
    <property type="entry name" value="RAP"/>
    <property type="match status" value="1"/>
</dbReference>
<proteinExistence type="predicted"/>
<dbReference type="PROSITE" id="PS51286">
    <property type="entry name" value="RAP"/>
    <property type="match status" value="1"/>
</dbReference>
<reference evidence="3" key="1">
    <citation type="submission" date="2018-07" db="EMBL/GenBank/DDBJ databases">
        <authorList>
            <person name="Quirk P.G."/>
            <person name="Krulwich T.A."/>
        </authorList>
    </citation>
    <scope>NUCLEOTIDE SEQUENCE</scope>
    <source>
        <strain evidence="3">Anand</strain>
    </source>
</reference>
<name>A0A3B0MS31_THEAN</name>
<accession>A0A3B0MS31</accession>
<protein>
    <submittedName>
        <fullName evidence="3">RAP domain containing protein, putative</fullName>
    </submittedName>
</protein>
<evidence type="ECO:0000313" key="2">
    <source>
        <dbReference type="EMBL" id="SVP89180.1"/>
    </source>
</evidence>
<dbReference type="SMART" id="SM00952">
    <property type="entry name" value="RAP"/>
    <property type="match status" value="1"/>
</dbReference>
<dbReference type="EMBL" id="UIVT01000001">
    <property type="protein sequence ID" value="SVP89180.1"/>
    <property type="molecule type" value="Genomic_DNA"/>
</dbReference>
<dbReference type="AlphaFoldDB" id="A0A3B0MS31"/>
<organism evidence="3">
    <name type="scientific">Theileria annulata</name>
    <dbReference type="NCBI Taxonomy" id="5874"/>
    <lineage>
        <taxon>Eukaryota</taxon>
        <taxon>Sar</taxon>
        <taxon>Alveolata</taxon>
        <taxon>Apicomplexa</taxon>
        <taxon>Aconoidasida</taxon>
        <taxon>Piroplasmida</taxon>
        <taxon>Theileriidae</taxon>
        <taxon>Theileria</taxon>
    </lineage>
</organism>
<gene>
    <name evidence="2" type="ORF">TAT_000103200</name>
    <name evidence="3" type="ORF">TAV_000102500</name>
</gene>
<dbReference type="VEuPathDB" id="PiroplasmaDB:TA16950"/>
<evidence type="ECO:0000313" key="3">
    <source>
        <dbReference type="EMBL" id="SVP90320.1"/>
    </source>
</evidence>
<sequence length="574" mass="66929">MIQISSSFNVKYKRFLISHNILKCVSSNCRFCLNTQKQRNPLFHPQNDPINFHKSFLYHSRPYSTQNSTFDLSLTYNPIHSPALKFSNRDNHKDDSIDPGDLYLENMFNFSPNEWLSFIRNSENNSHFITLLTHFQRYIRHIKCSELLYIIEKCVKFGVRDNNEGIDVCYVLLCEILYRFLHENNRILRIKDISRLTKVLLKIKFNKESPETSTVPICSMNFEYNKEVSVCDNCKLRYGDLLNLNGSDLSNILMVVLGKSLLLQSKDMRKSHENSVVPYLVLVGNRNSALCSHLVMRISSVYSSAFLLSNSIHNISILLHTIKRTKTRAFPLLKMIVNRLSTKGEIESLLDKESNLHVKLISISQIIQFCINCHYSYSQFNLKIDSLIYSILKYVYGIFSGENMEEITKFPNFVSQLNLLKKSINLERVHLKRLIEGSEISCFLDSLEHIKPTFAPNEFKTSNIHSQVDTILKSFNYETLLEHYVCPYIVDIFVPSKNVIIEVDGPYHYSTTINPRINKILKREVDNYRLGYTLNSKLKSRILTKSGFKFINIPFYQWPQTTNEQVYFISNLKI</sequence>
<dbReference type="InterPro" id="IPR013584">
    <property type="entry name" value="RAP"/>
</dbReference>